<dbReference type="AlphaFoldDB" id="A0A1G1KQZ8"/>
<accession>A0A1G1KQZ8</accession>
<gene>
    <name evidence="2" type="ORF">A3G33_04770</name>
</gene>
<comment type="caution">
    <text evidence="2">The sequence shown here is derived from an EMBL/GenBank/DDBJ whole genome shotgun (WGS) entry which is preliminary data.</text>
</comment>
<sequence length="88" mass="9857">MSHHDKLNNLKRIEGQVRGIQKMIEEGRYCVDILNAVGAAIGALRGLEASILKDHLNACVQNAFIGKSESARREKLEEIYKLIGNLRK</sequence>
<proteinExistence type="inferred from homology"/>
<name>A0A1G1KQZ8_9BACT</name>
<dbReference type="InterPro" id="IPR003735">
    <property type="entry name" value="Metal_Tscrpt_repr"/>
</dbReference>
<organism evidence="2 3">
    <name type="scientific">Candidatus Danuiimicrobium aquiferis</name>
    <dbReference type="NCBI Taxonomy" id="1801832"/>
    <lineage>
        <taxon>Bacteria</taxon>
        <taxon>Pseudomonadati</taxon>
        <taxon>Candidatus Omnitrophota</taxon>
        <taxon>Candidatus Danuiimicrobium</taxon>
    </lineage>
</organism>
<dbReference type="GO" id="GO:0045892">
    <property type="term" value="P:negative regulation of DNA-templated transcription"/>
    <property type="evidence" value="ECO:0007669"/>
    <property type="project" value="UniProtKB-ARBA"/>
</dbReference>
<comment type="similarity">
    <text evidence="1">Belongs to the FrmR/RcnR family.</text>
</comment>
<evidence type="ECO:0000313" key="3">
    <source>
        <dbReference type="Proteomes" id="UP000178187"/>
    </source>
</evidence>
<reference evidence="2 3" key="1">
    <citation type="journal article" date="2016" name="Nat. Commun.">
        <title>Thousands of microbial genomes shed light on interconnected biogeochemical processes in an aquifer system.</title>
        <authorList>
            <person name="Anantharaman K."/>
            <person name="Brown C.T."/>
            <person name="Hug L.A."/>
            <person name="Sharon I."/>
            <person name="Castelle C.J."/>
            <person name="Probst A.J."/>
            <person name="Thomas B.C."/>
            <person name="Singh A."/>
            <person name="Wilkins M.J."/>
            <person name="Karaoz U."/>
            <person name="Brodie E.L."/>
            <person name="Williams K.H."/>
            <person name="Hubbard S.S."/>
            <person name="Banfield J.F."/>
        </authorList>
    </citation>
    <scope>NUCLEOTIDE SEQUENCE [LARGE SCALE GENOMIC DNA]</scope>
</reference>
<dbReference type="EMBL" id="MHFR01000068">
    <property type="protein sequence ID" value="OGW95275.1"/>
    <property type="molecule type" value="Genomic_DNA"/>
</dbReference>
<dbReference type="PANTHER" id="PTHR33677">
    <property type="entry name" value="TRANSCRIPTIONAL REPRESSOR FRMR-RELATED"/>
    <property type="match status" value="1"/>
</dbReference>
<evidence type="ECO:0000313" key="2">
    <source>
        <dbReference type="EMBL" id="OGW95275.1"/>
    </source>
</evidence>
<dbReference type="GO" id="GO:0046872">
    <property type="term" value="F:metal ion binding"/>
    <property type="evidence" value="ECO:0007669"/>
    <property type="project" value="InterPro"/>
</dbReference>
<dbReference type="Gene3D" id="1.20.58.1000">
    <property type="entry name" value="Metal-sensitive repressor, helix protomer"/>
    <property type="match status" value="1"/>
</dbReference>
<dbReference type="PANTHER" id="PTHR33677:SF3">
    <property type="entry name" value="COPPER-SENSING TRANSCRIPTIONAL REPRESSOR RICR"/>
    <property type="match status" value="1"/>
</dbReference>
<dbReference type="GO" id="GO:0003677">
    <property type="term" value="F:DNA binding"/>
    <property type="evidence" value="ECO:0007669"/>
    <property type="project" value="InterPro"/>
</dbReference>
<protein>
    <recommendedName>
        <fullName evidence="4">Transcriptional regulator</fullName>
    </recommendedName>
</protein>
<dbReference type="Proteomes" id="UP000178187">
    <property type="component" value="Unassembled WGS sequence"/>
</dbReference>
<evidence type="ECO:0000256" key="1">
    <source>
        <dbReference type="ARBA" id="ARBA00005260"/>
    </source>
</evidence>
<dbReference type="Pfam" id="PF02583">
    <property type="entry name" value="Trns_repr_metal"/>
    <property type="match status" value="1"/>
</dbReference>
<dbReference type="InterPro" id="IPR038390">
    <property type="entry name" value="Metal_Tscrpt_repr_sf"/>
</dbReference>
<dbReference type="CDD" id="cd10148">
    <property type="entry name" value="CsoR-like_DUF156"/>
    <property type="match status" value="1"/>
</dbReference>
<evidence type="ECO:0008006" key="4">
    <source>
        <dbReference type="Google" id="ProtNLM"/>
    </source>
</evidence>